<dbReference type="Proteomes" id="UP001234495">
    <property type="component" value="Unassembled WGS sequence"/>
</dbReference>
<organism evidence="1 2">
    <name type="scientific">Metabacillus malikii</name>
    <dbReference type="NCBI Taxonomy" id="1504265"/>
    <lineage>
        <taxon>Bacteria</taxon>
        <taxon>Bacillati</taxon>
        <taxon>Bacillota</taxon>
        <taxon>Bacilli</taxon>
        <taxon>Bacillales</taxon>
        <taxon>Bacillaceae</taxon>
        <taxon>Metabacillus</taxon>
    </lineage>
</organism>
<reference evidence="1 2" key="1">
    <citation type="submission" date="2023-07" db="EMBL/GenBank/DDBJ databases">
        <title>Genomic Encyclopedia of Type Strains, Phase IV (KMG-IV): sequencing the most valuable type-strain genomes for metagenomic binning, comparative biology and taxonomic classification.</title>
        <authorList>
            <person name="Goeker M."/>
        </authorList>
    </citation>
    <scope>NUCLEOTIDE SEQUENCE [LARGE SCALE GENOMIC DNA]</scope>
    <source>
        <strain evidence="1 2">DSM 29005</strain>
    </source>
</reference>
<evidence type="ECO:0000313" key="1">
    <source>
        <dbReference type="EMBL" id="MDQ0230892.1"/>
    </source>
</evidence>
<evidence type="ECO:0000313" key="2">
    <source>
        <dbReference type="Proteomes" id="UP001234495"/>
    </source>
</evidence>
<accession>A0ABT9ZF37</accession>
<name>A0ABT9ZF37_9BACI</name>
<dbReference type="RefSeq" id="WP_307340994.1">
    <property type="nucleotide sequence ID" value="NZ_JAUSUD010000008.1"/>
</dbReference>
<protein>
    <recommendedName>
        <fullName evidence="3">Uracil DNA glycosylase superfamily protein</fullName>
    </recommendedName>
</protein>
<proteinExistence type="predicted"/>
<sequence length="246" mass="28293">MGIVQHSKFHQFKSAIASLEEVNERTLKSQTFLIEKDEKRGIEIYYAPFDYINKHAKVVIVGITPGFYQMKQAYEAVRAASREKSDEEILQDVKKRASLSGPLRKNLTTMLDELHLHKYFKIQSTNELFGEANGLVHTVSVLSYPVFYKGKNYNGTTPDILRTDLLKYYIITQFAQEIMNIEKPLIIPLGINVSRVLFSLAEDGYLDKEHIVSGFPHPSGGNGHRHKQFAQNKEAMKRQLYEHFIK</sequence>
<comment type="caution">
    <text evidence="1">The sequence shown here is derived from an EMBL/GenBank/DDBJ whole genome shotgun (WGS) entry which is preliminary data.</text>
</comment>
<dbReference type="InterPro" id="IPR036895">
    <property type="entry name" value="Uracil-DNA_glycosylase-like_sf"/>
</dbReference>
<keyword evidence="2" id="KW-1185">Reference proteome</keyword>
<gene>
    <name evidence="1" type="ORF">J2S19_002149</name>
</gene>
<dbReference type="EMBL" id="JAUSUD010000008">
    <property type="protein sequence ID" value="MDQ0230892.1"/>
    <property type="molecule type" value="Genomic_DNA"/>
</dbReference>
<dbReference type="SUPFAM" id="SSF52141">
    <property type="entry name" value="Uracil-DNA glycosylase-like"/>
    <property type="match status" value="1"/>
</dbReference>
<evidence type="ECO:0008006" key="3">
    <source>
        <dbReference type="Google" id="ProtNLM"/>
    </source>
</evidence>